<dbReference type="OrthoDB" id="9807812at2"/>
<feature type="domain" description="Rhodanese" evidence="1">
    <location>
        <begin position="19"/>
        <end position="107"/>
    </location>
</feature>
<comment type="caution">
    <text evidence="2">The sequence shown here is derived from an EMBL/GenBank/DDBJ whole genome shotgun (WGS) entry which is preliminary data.</text>
</comment>
<reference evidence="2 3" key="1">
    <citation type="submission" date="2017-07" db="EMBL/GenBank/DDBJ databases">
        <title>Elstera cyanobacteriorum sp. nov., a novel bacterium isolated from cyanobacterial aggregates in a eutrophic lake.</title>
        <authorList>
            <person name="Cai H."/>
        </authorList>
    </citation>
    <scope>NUCLEOTIDE SEQUENCE [LARGE SCALE GENOMIC DNA]</scope>
    <source>
        <strain evidence="2 3">TH019</strain>
    </source>
</reference>
<dbReference type="SUPFAM" id="SSF52821">
    <property type="entry name" value="Rhodanese/Cell cycle control phosphatase"/>
    <property type="match status" value="1"/>
</dbReference>
<evidence type="ECO:0000313" key="3">
    <source>
        <dbReference type="Proteomes" id="UP000216361"/>
    </source>
</evidence>
<dbReference type="PANTHER" id="PTHR43031">
    <property type="entry name" value="FAD-DEPENDENT OXIDOREDUCTASE"/>
    <property type="match status" value="1"/>
</dbReference>
<sequence>MTALPLQIDVATLAAWLDAGDEVTVIDVREAWEANLVALPSSRLIPLGTLPTQVDAVPRVGVVALLCHHGGRSLQATRFLRELGYDNAVNVAGGIDRWAIEIDPSLPRY</sequence>
<evidence type="ECO:0000313" key="2">
    <source>
        <dbReference type="EMBL" id="OYQ18631.1"/>
    </source>
</evidence>
<dbReference type="Pfam" id="PF00581">
    <property type="entry name" value="Rhodanese"/>
    <property type="match status" value="1"/>
</dbReference>
<gene>
    <name evidence="2" type="ORF">CHR90_10185</name>
</gene>
<dbReference type="SMART" id="SM00450">
    <property type="entry name" value="RHOD"/>
    <property type="match status" value="1"/>
</dbReference>
<dbReference type="InterPro" id="IPR001763">
    <property type="entry name" value="Rhodanese-like_dom"/>
</dbReference>
<dbReference type="Proteomes" id="UP000216361">
    <property type="component" value="Unassembled WGS sequence"/>
</dbReference>
<dbReference type="PANTHER" id="PTHR43031:SF17">
    <property type="entry name" value="SULFURTRANSFERASE YTWF-RELATED"/>
    <property type="match status" value="1"/>
</dbReference>
<keyword evidence="3" id="KW-1185">Reference proteome</keyword>
<protein>
    <recommendedName>
        <fullName evidence="1">Rhodanese domain-containing protein</fullName>
    </recommendedName>
</protein>
<dbReference type="RefSeq" id="WP_094408894.1">
    <property type="nucleotide sequence ID" value="NZ_BMJZ01000001.1"/>
</dbReference>
<organism evidence="2 3">
    <name type="scientific">Elstera cyanobacteriorum</name>
    <dbReference type="NCBI Taxonomy" id="2022747"/>
    <lineage>
        <taxon>Bacteria</taxon>
        <taxon>Pseudomonadati</taxon>
        <taxon>Pseudomonadota</taxon>
        <taxon>Alphaproteobacteria</taxon>
        <taxon>Rhodospirillales</taxon>
        <taxon>Rhodospirillaceae</taxon>
        <taxon>Elstera</taxon>
    </lineage>
</organism>
<dbReference type="PROSITE" id="PS50206">
    <property type="entry name" value="RHODANESE_3"/>
    <property type="match status" value="1"/>
</dbReference>
<accession>A0A255XP22</accession>
<name>A0A255XP22_9PROT</name>
<proteinExistence type="predicted"/>
<dbReference type="AlphaFoldDB" id="A0A255XP22"/>
<dbReference type="InterPro" id="IPR050229">
    <property type="entry name" value="GlpE_sulfurtransferase"/>
</dbReference>
<evidence type="ECO:0000259" key="1">
    <source>
        <dbReference type="PROSITE" id="PS50206"/>
    </source>
</evidence>
<dbReference type="EMBL" id="NOXS01000032">
    <property type="protein sequence ID" value="OYQ18631.1"/>
    <property type="molecule type" value="Genomic_DNA"/>
</dbReference>
<dbReference type="Gene3D" id="3.40.250.10">
    <property type="entry name" value="Rhodanese-like domain"/>
    <property type="match status" value="1"/>
</dbReference>
<dbReference type="InterPro" id="IPR036873">
    <property type="entry name" value="Rhodanese-like_dom_sf"/>
</dbReference>